<dbReference type="AlphaFoldDB" id="A0A399F0T8"/>
<gene>
    <name evidence="5" type="primary">yodB_1</name>
    <name evidence="5" type="ORF">Mrose_00178</name>
</gene>
<name>A0A399F0T8_9DEIN</name>
<evidence type="ECO:0000256" key="1">
    <source>
        <dbReference type="ARBA" id="ARBA00023015"/>
    </source>
</evidence>
<evidence type="ECO:0000313" key="6">
    <source>
        <dbReference type="Proteomes" id="UP000265341"/>
    </source>
</evidence>
<dbReference type="SUPFAM" id="SSF46785">
    <property type="entry name" value="Winged helix' DNA-binding domain"/>
    <property type="match status" value="1"/>
</dbReference>
<dbReference type="Pfam" id="PF01638">
    <property type="entry name" value="HxlR"/>
    <property type="match status" value="1"/>
</dbReference>
<accession>A0A399F0T8</accession>
<dbReference type="PROSITE" id="PS51118">
    <property type="entry name" value="HTH_HXLR"/>
    <property type="match status" value="1"/>
</dbReference>
<proteinExistence type="predicted"/>
<dbReference type="InterPro" id="IPR036390">
    <property type="entry name" value="WH_DNA-bd_sf"/>
</dbReference>
<keyword evidence="6" id="KW-1185">Reference proteome</keyword>
<dbReference type="RefSeq" id="WP_119275555.1">
    <property type="nucleotide sequence ID" value="NZ_QWLA01000002.1"/>
</dbReference>
<keyword evidence="2" id="KW-0238">DNA-binding</keyword>
<evidence type="ECO:0000256" key="2">
    <source>
        <dbReference type="ARBA" id="ARBA00023125"/>
    </source>
</evidence>
<keyword evidence="1" id="KW-0805">Transcription regulation</keyword>
<dbReference type="CDD" id="cd00090">
    <property type="entry name" value="HTH_ARSR"/>
    <property type="match status" value="1"/>
</dbReference>
<evidence type="ECO:0000256" key="3">
    <source>
        <dbReference type="ARBA" id="ARBA00023163"/>
    </source>
</evidence>
<protein>
    <submittedName>
        <fullName evidence="5">HTH-type transcriptional regulator YodB</fullName>
    </submittedName>
</protein>
<evidence type="ECO:0000313" key="5">
    <source>
        <dbReference type="EMBL" id="RIH89590.1"/>
    </source>
</evidence>
<reference evidence="5 6" key="1">
    <citation type="submission" date="2018-08" db="EMBL/GenBank/DDBJ databases">
        <title>Meiothermus roseus NBRC 110900 genome sequencing project.</title>
        <authorList>
            <person name="Da Costa M.S."/>
            <person name="Albuquerque L."/>
            <person name="Raposo P."/>
            <person name="Froufe H.J.C."/>
            <person name="Barroso C.S."/>
            <person name="Egas C."/>
        </authorList>
    </citation>
    <scope>NUCLEOTIDE SEQUENCE [LARGE SCALE GENOMIC DNA]</scope>
    <source>
        <strain evidence="5 6">NBRC 110900</strain>
    </source>
</reference>
<dbReference type="EMBL" id="QWLA01000002">
    <property type="protein sequence ID" value="RIH89590.1"/>
    <property type="molecule type" value="Genomic_DNA"/>
</dbReference>
<sequence>MANLSHDHGDHAFCPVHEAINILQEKWTLHIIRNLLDGPKGFNELSRAVGGCNPATLAQRVEKLVGLGILEKTVHSTMPPRTSYALTEAGQALQEVVEAIDRWSRRFLKEPVA</sequence>
<dbReference type="Proteomes" id="UP000265341">
    <property type="component" value="Unassembled WGS sequence"/>
</dbReference>
<dbReference type="InterPro" id="IPR036388">
    <property type="entry name" value="WH-like_DNA-bd_sf"/>
</dbReference>
<dbReference type="InterPro" id="IPR011991">
    <property type="entry name" value="ArsR-like_HTH"/>
</dbReference>
<dbReference type="GO" id="GO:0003677">
    <property type="term" value="F:DNA binding"/>
    <property type="evidence" value="ECO:0007669"/>
    <property type="project" value="UniProtKB-KW"/>
</dbReference>
<dbReference type="PANTHER" id="PTHR33204:SF37">
    <property type="entry name" value="HTH-TYPE TRANSCRIPTIONAL REGULATOR YODB"/>
    <property type="match status" value="1"/>
</dbReference>
<feature type="domain" description="HTH hxlR-type" evidence="4">
    <location>
        <begin position="14"/>
        <end position="112"/>
    </location>
</feature>
<dbReference type="Gene3D" id="1.10.10.10">
    <property type="entry name" value="Winged helix-like DNA-binding domain superfamily/Winged helix DNA-binding domain"/>
    <property type="match status" value="1"/>
</dbReference>
<organism evidence="5 6">
    <name type="scientific">Calidithermus roseus</name>
    <dbReference type="NCBI Taxonomy" id="1644118"/>
    <lineage>
        <taxon>Bacteria</taxon>
        <taxon>Thermotogati</taxon>
        <taxon>Deinococcota</taxon>
        <taxon>Deinococci</taxon>
        <taxon>Thermales</taxon>
        <taxon>Thermaceae</taxon>
        <taxon>Calidithermus</taxon>
    </lineage>
</organism>
<evidence type="ECO:0000259" key="4">
    <source>
        <dbReference type="PROSITE" id="PS51118"/>
    </source>
</evidence>
<dbReference type="InterPro" id="IPR002577">
    <property type="entry name" value="HTH_HxlR"/>
</dbReference>
<dbReference type="OrthoDB" id="9800966at2"/>
<dbReference type="PANTHER" id="PTHR33204">
    <property type="entry name" value="TRANSCRIPTIONAL REGULATOR, MARR FAMILY"/>
    <property type="match status" value="1"/>
</dbReference>
<comment type="caution">
    <text evidence="5">The sequence shown here is derived from an EMBL/GenBank/DDBJ whole genome shotgun (WGS) entry which is preliminary data.</text>
</comment>
<keyword evidence="3" id="KW-0804">Transcription</keyword>